<evidence type="ECO:0000313" key="5">
    <source>
        <dbReference type="Proteomes" id="UP000429838"/>
    </source>
</evidence>
<comment type="caution">
    <text evidence="2">The sequence shown here is derived from an EMBL/GenBank/DDBJ whole genome shotgun (WGS) entry which is preliminary data.</text>
</comment>
<proteinExistence type="predicted"/>
<accession>A0A414ZT73</accession>
<organism evidence="2 5">
    <name type="scientific">Bacteroides fragilis</name>
    <dbReference type="NCBI Taxonomy" id="817"/>
    <lineage>
        <taxon>Bacteria</taxon>
        <taxon>Pseudomonadati</taxon>
        <taxon>Bacteroidota</taxon>
        <taxon>Bacteroidia</taxon>
        <taxon>Bacteroidales</taxon>
        <taxon>Bacteroidaceae</taxon>
        <taxon>Bacteroides</taxon>
    </lineage>
</organism>
<evidence type="ECO:0008006" key="7">
    <source>
        <dbReference type="Google" id="ProtNLM"/>
    </source>
</evidence>
<dbReference type="Proteomes" id="UP000429838">
    <property type="component" value="Unassembled WGS sequence"/>
</dbReference>
<evidence type="ECO:0000313" key="4">
    <source>
        <dbReference type="Proteomes" id="UP000318041"/>
    </source>
</evidence>
<evidence type="ECO:0000313" key="1">
    <source>
        <dbReference type="EMBL" id="KAA4991204.1"/>
    </source>
</evidence>
<dbReference type="EMBL" id="VWAQ01000027">
    <property type="protein sequence ID" value="KAA5204211.1"/>
    <property type="molecule type" value="Genomic_DNA"/>
</dbReference>
<protein>
    <recommendedName>
        <fullName evidence="7">Transposase</fullName>
    </recommendedName>
</protein>
<evidence type="ECO:0000313" key="2">
    <source>
        <dbReference type="EMBL" id="KAA5204211.1"/>
    </source>
</evidence>
<dbReference type="Proteomes" id="UP000318041">
    <property type="component" value="Unassembled WGS sequence"/>
</dbReference>
<sequence length="50" mass="5883">MRVEDGRLKFIFCKRASRYSEFIILIIESLRNYGRSRNPDSGSAPYLDIK</sequence>
<dbReference type="AlphaFoldDB" id="A0A414ZT73"/>
<evidence type="ECO:0000313" key="6">
    <source>
        <dbReference type="Proteomes" id="UP000460666"/>
    </source>
</evidence>
<dbReference type="EMBL" id="VWCJ01000026">
    <property type="protein sequence ID" value="KAA4991204.1"/>
    <property type="molecule type" value="Genomic_DNA"/>
</dbReference>
<reference evidence="5 6" key="1">
    <citation type="journal article" date="2019" name="Nat. Med.">
        <title>A library of human gut bacterial isolates paired with longitudinal multiomics data enables mechanistic microbiome research.</title>
        <authorList>
            <person name="Poyet M."/>
            <person name="Groussin M."/>
            <person name="Gibbons S.M."/>
            <person name="Avila-Pacheco J."/>
            <person name="Jiang X."/>
            <person name="Kearney S.M."/>
            <person name="Perrotta A.R."/>
            <person name="Berdy B."/>
            <person name="Zhao S."/>
            <person name="Lieberman T.D."/>
            <person name="Swanson P.K."/>
            <person name="Smith M."/>
            <person name="Roesemann S."/>
            <person name="Alexander J.E."/>
            <person name="Rich S.A."/>
            <person name="Livny J."/>
            <person name="Vlamakis H."/>
            <person name="Clish C."/>
            <person name="Bullock K."/>
            <person name="Deik A."/>
            <person name="Scott J."/>
            <person name="Pierce K.A."/>
            <person name="Xavier R.J."/>
            <person name="Alm E.J."/>
        </authorList>
    </citation>
    <scope>NUCLEOTIDE SEQUENCE [LARGE SCALE GENOMIC DNA]</scope>
    <source>
        <strain evidence="2 5">BIOML-A1</strain>
        <strain evidence="1 6">BIOML-A46</strain>
    </source>
</reference>
<evidence type="ECO:0000313" key="3">
    <source>
        <dbReference type="EMBL" id="TWV67128.1"/>
    </source>
</evidence>
<dbReference type="EMBL" id="VOHY01000029">
    <property type="protein sequence ID" value="TWV67128.1"/>
    <property type="molecule type" value="Genomic_DNA"/>
</dbReference>
<dbReference type="Proteomes" id="UP000460666">
    <property type="component" value="Unassembled WGS sequence"/>
</dbReference>
<reference evidence="3 4" key="2">
    <citation type="submission" date="2019-08" db="EMBL/GenBank/DDBJ databases">
        <title>Genome sequencing of Bacteroides fragilis Sample_iSURF_9.</title>
        <authorList>
            <person name="Chandler J.E."/>
            <person name="Ruoff K.L."/>
            <person name="Price C.E."/>
            <person name="Valls R.A."/>
            <person name="O'Toole G.A."/>
        </authorList>
    </citation>
    <scope>NUCLEOTIDE SEQUENCE [LARGE SCALE GENOMIC DNA]</scope>
    <source>
        <strain evidence="3 4">CFPLTA004_1B</strain>
    </source>
</reference>
<gene>
    <name evidence="2" type="ORF">F2Z25_22140</name>
    <name evidence="1" type="ORF">F2Z89_21665</name>
    <name evidence="3" type="ORF">FSA08_23620</name>
</gene>
<name>A0A414ZT73_BACFG</name>